<evidence type="ECO:0000256" key="1">
    <source>
        <dbReference type="ARBA" id="ARBA00004496"/>
    </source>
</evidence>
<reference evidence="8 9" key="1">
    <citation type="submission" date="2016-08" db="EMBL/GenBank/DDBJ databases">
        <title>Genomes of anaerobic fungi encode conserved fungal cellulosomes for biomass hydrolysis.</title>
        <authorList>
            <consortium name="DOE Joint Genome Institute"/>
            <person name="Haitjema C.H."/>
            <person name="Gilmore S.P."/>
            <person name="Henske J.K."/>
            <person name="Solomon K.V."/>
            <person name="De Groot R."/>
            <person name="Kuo A."/>
            <person name="Mondo S.J."/>
            <person name="Salamov A.A."/>
            <person name="Labutti K."/>
            <person name="Zhao Z."/>
            <person name="Chiniquy J."/>
            <person name="Barry K."/>
            <person name="Brewer H.M."/>
            <person name="Purvine S.O."/>
            <person name="Wright A.T."/>
            <person name="Boxma B."/>
            <person name="Van Alen T."/>
            <person name="Hackstein J.H."/>
            <person name="Baker S.E."/>
            <person name="Grigoriev I.V."/>
            <person name="O'Malley M.A."/>
        </authorList>
    </citation>
    <scope>NUCLEOTIDE SEQUENCE [LARGE SCALE GENOMIC DNA]</scope>
    <source>
        <strain evidence="9">finn</strain>
    </source>
</reference>
<gene>
    <name evidence="8" type="ORF">BCR36DRAFT_325515</name>
</gene>
<dbReference type="AlphaFoldDB" id="A0A1Y1VAK2"/>
<dbReference type="Gene3D" id="3.10.400.20">
    <property type="match status" value="1"/>
</dbReference>
<dbReference type="OrthoDB" id="10249667at2759"/>
<dbReference type="Pfam" id="PF01472">
    <property type="entry name" value="PUA"/>
    <property type="match status" value="1"/>
</dbReference>
<name>A0A1Y1VAK2_9FUNG</name>
<accession>A0A1Y1VAK2</accession>
<dbReference type="GO" id="GO:0000184">
    <property type="term" value="P:nuclear-transcribed mRNA catabolic process, nonsense-mediated decay"/>
    <property type="evidence" value="ECO:0007669"/>
    <property type="project" value="EnsemblFungi"/>
</dbReference>
<dbReference type="InterPro" id="IPR041366">
    <property type="entry name" value="Pre-PUA"/>
</dbReference>
<dbReference type="PROSITE" id="PS50890">
    <property type="entry name" value="PUA"/>
    <property type="match status" value="1"/>
</dbReference>
<evidence type="ECO:0000313" key="9">
    <source>
        <dbReference type="Proteomes" id="UP000193719"/>
    </source>
</evidence>
<organism evidence="8 9">
    <name type="scientific">Piromyces finnis</name>
    <dbReference type="NCBI Taxonomy" id="1754191"/>
    <lineage>
        <taxon>Eukaryota</taxon>
        <taxon>Fungi</taxon>
        <taxon>Fungi incertae sedis</taxon>
        <taxon>Chytridiomycota</taxon>
        <taxon>Chytridiomycota incertae sedis</taxon>
        <taxon>Neocallimastigomycetes</taxon>
        <taxon>Neocallimastigales</taxon>
        <taxon>Neocallimastigaceae</taxon>
        <taxon>Piromyces</taxon>
    </lineage>
</organism>
<evidence type="ECO:0000256" key="2">
    <source>
        <dbReference type="ARBA" id="ARBA00022490"/>
    </source>
</evidence>
<protein>
    <recommendedName>
        <fullName evidence="5 6">Translation machinery-associated protein 20</fullName>
    </recommendedName>
</protein>
<dbReference type="PANTHER" id="PTHR22798">
    <property type="entry name" value="MCT-1 PROTEIN"/>
    <property type="match status" value="1"/>
</dbReference>
<feature type="domain" description="PUA" evidence="7">
    <location>
        <begin position="93"/>
        <end position="172"/>
    </location>
</feature>
<evidence type="ECO:0000259" key="7">
    <source>
        <dbReference type="SMART" id="SM00359"/>
    </source>
</evidence>
<dbReference type="GO" id="GO:0005829">
    <property type="term" value="C:cytosol"/>
    <property type="evidence" value="ECO:0007669"/>
    <property type="project" value="EnsemblFungi"/>
</dbReference>
<dbReference type="InterPro" id="IPR002478">
    <property type="entry name" value="PUA"/>
</dbReference>
<dbReference type="InterPro" id="IPR016437">
    <property type="entry name" value="MCT-1/Tma20"/>
</dbReference>
<evidence type="ECO:0000313" key="8">
    <source>
        <dbReference type="EMBL" id="ORX51384.1"/>
    </source>
</evidence>
<keyword evidence="2 6" id="KW-0963">Cytoplasm</keyword>
<proteinExistence type="inferred from homology"/>
<evidence type="ECO:0000256" key="3">
    <source>
        <dbReference type="ARBA" id="ARBA00060251"/>
    </source>
</evidence>
<dbReference type="GO" id="GO:0042254">
    <property type="term" value="P:ribosome biogenesis"/>
    <property type="evidence" value="ECO:0007669"/>
    <property type="project" value="EnsemblFungi"/>
</dbReference>
<dbReference type="GO" id="GO:0003723">
    <property type="term" value="F:RNA binding"/>
    <property type="evidence" value="ECO:0007669"/>
    <property type="project" value="InterPro"/>
</dbReference>
<dbReference type="Proteomes" id="UP000193719">
    <property type="component" value="Unassembled WGS sequence"/>
</dbReference>
<dbReference type="CDD" id="cd11609">
    <property type="entry name" value="MCT1_N"/>
    <property type="match status" value="1"/>
</dbReference>
<keyword evidence="9" id="KW-1185">Reference proteome</keyword>
<reference evidence="8 9" key="2">
    <citation type="submission" date="2016-08" db="EMBL/GenBank/DDBJ databases">
        <title>Pervasive Adenine N6-methylation of Active Genes in Fungi.</title>
        <authorList>
            <consortium name="DOE Joint Genome Institute"/>
            <person name="Mondo S.J."/>
            <person name="Dannebaum R.O."/>
            <person name="Kuo R.C."/>
            <person name="Labutti K."/>
            <person name="Haridas S."/>
            <person name="Kuo A."/>
            <person name="Salamov A."/>
            <person name="Ahrendt S.R."/>
            <person name="Lipzen A."/>
            <person name="Sullivan W."/>
            <person name="Andreopoulos W.B."/>
            <person name="Clum A."/>
            <person name="Lindquist E."/>
            <person name="Daum C."/>
            <person name="Ramamoorthy G.K."/>
            <person name="Gryganskyi A."/>
            <person name="Culley D."/>
            <person name="Magnuson J.K."/>
            <person name="James T.Y."/>
            <person name="O'Malley M.A."/>
            <person name="Stajich J.E."/>
            <person name="Spatafora J.W."/>
            <person name="Visel A."/>
            <person name="Grigoriev I.V."/>
        </authorList>
    </citation>
    <scope>NUCLEOTIDE SEQUENCE [LARGE SCALE GENOMIC DNA]</scope>
    <source>
        <strain evidence="9">finn</strain>
    </source>
</reference>
<dbReference type="SUPFAM" id="SSF88697">
    <property type="entry name" value="PUA domain-like"/>
    <property type="match status" value="1"/>
</dbReference>
<dbReference type="GO" id="GO:0001731">
    <property type="term" value="P:formation of translation preinitiation complex"/>
    <property type="evidence" value="ECO:0007669"/>
    <property type="project" value="TreeGrafter"/>
</dbReference>
<dbReference type="PANTHER" id="PTHR22798:SF0">
    <property type="entry name" value="MALIGNANT T-CELL-AMPLIFIED SEQUENCE 1"/>
    <property type="match status" value="1"/>
</dbReference>
<evidence type="ECO:0000256" key="6">
    <source>
        <dbReference type="PIRNR" id="PIRNR005067"/>
    </source>
</evidence>
<dbReference type="PIRSF" id="PIRSF005067">
    <property type="entry name" value="Tma_RNA-bind_prd"/>
    <property type="match status" value="1"/>
</dbReference>
<dbReference type="NCBIfam" id="TIGR00451">
    <property type="entry name" value="unchar_dom_2"/>
    <property type="match status" value="1"/>
</dbReference>
<dbReference type="STRING" id="1754191.A0A1Y1VAK2"/>
<evidence type="ECO:0000256" key="5">
    <source>
        <dbReference type="ARBA" id="ARBA00070056"/>
    </source>
</evidence>
<dbReference type="EMBL" id="MCFH01000018">
    <property type="protein sequence ID" value="ORX51384.1"/>
    <property type="molecule type" value="Genomic_DNA"/>
</dbReference>
<evidence type="ECO:0000256" key="4">
    <source>
        <dbReference type="ARBA" id="ARBA00061046"/>
    </source>
</evidence>
<dbReference type="Pfam" id="PF17832">
    <property type="entry name" value="Pre-PUA"/>
    <property type="match status" value="1"/>
</dbReference>
<dbReference type="InterPro" id="IPR004521">
    <property type="entry name" value="Uncharacterised_CHP00451"/>
</dbReference>
<dbReference type="CDD" id="cd21155">
    <property type="entry name" value="PUA_MCTS-1-like"/>
    <property type="match status" value="1"/>
</dbReference>
<sequence length="182" mass="20541">MFKKFSYSENVNGHSQVKSSVQRSIRAKILEQYPKLTPVIDEVMPKKTPLIQIKCHERITLISMNNEILFFNSYDGPYYPSLRLLHKYPDMMPKVQVDRGAIKFILSGANIMCPGLTSPGARMDESLPADSIVAIFCEGKQHAIAVGVTKLSTDDIRKINKDIGIETIHYLNDGLWKSKVDV</sequence>
<comment type="function">
    <text evidence="3 6">Involved in translation.</text>
</comment>
<dbReference type="FunFam" id="3.10.400.20:FF:000001">
    <property type="entry name" value="Malignant T-cell-amplified sequence 1"/>
    <property type="match status" value="1"/>
</dbReference>
<comment type="caution">
    <text evidence="8">The sequence shown here is derived from an EMBL/GenBank/DDBJ whole genome shotgun (WGS) entry which is preliminary data.</text>
</comment>
<dbReference type="InterPro" id="IPR015947">
    <property type="entry name" value="PUA-like_sf"/>
</dbReference>
<dbReference type="SMART" id="SM00359">
    <property type="entry name" value="PUA"/>
    <property type="match status" value="1"/>
</dbReference>
<comment type="subcellular location">
    <subcellularLocation>
        <location evidence="1 6">Cytoplasm</location>
    </subcellularLocation>
</comment>
<comment type="similarity">
    <text evidence="4 6">Belongs to the TMA20 family.</text>
</comment>